<reference evidence="3" key="1">
    <citation type="journal article" date="2020" name="Stud. Mycol.">
        <title>101 Dothideomycetes genomes: a test case for predicting lifestyles and emergence of pathogens.</title>
        <authorList>
            <person name="Haridas S."/>
            <person name="Albert R."/>
            <person name="Binder M."/>
            <person name="Bloem J."/>
            <person name="Labutti K."/>
            <person name="Salamov A."/>
            <person name="Andreopoulos B."/>
            <person name="Baker S."/>
            <person name="Barry K."/>
            <person name="Bills G."/>
            <person name="Bluhm B."/>
            <person name="Cannon C."/>
            <person name="Castanera R."/>
            <person name="Culley D."/>
            <person name="Daum C."/>
            <person name="Ezra D."/>
            <person name="Gonzalez J."/>
            <person name="Henrissat B."/>
            <person name="Kuo A."/>
            <person name="Liang C."/>
            <person name="Lipzen A."/>
            <person name="Lutzoni F."/>
            <person name="Magnuson J."/>
            <person name="Mondo S."/>
            <person name="Nolan M."/>
            <person name="Ohm R."/>
            <person name="Pangilinan J."/>
            <person name="Park H.-J."/>
            <person name="Ramirez L."/>
            <person name="Alfaro M."/>
            <person name="Sun H."/>
            <person name="Tritt A."/>
            <person name="Yoshinaga Y."/>
            <person name="Zwiers L.-H."/>
            <person name="Turgeon B."/>
            <person name="Goodwin S."/>
            <person name="Spatafora J."/>
            <person name="Crous P."/>
            <person name="Grigoriev I."/>
        </authorList>
    </citation>
    <scope>NUCLEOTIDE SEQUENCE</scope>
    <source>
        <strain evidence="3">Tuck. ex Michener</strain>
    </source>
</reference>
<feature type="binding site" evidence="1">
    <location>
        <position position="278"/>
    </location>
    <ligand>
        <name>Zn(2+)</name>
        <dbReference type="ChEBI" id="CHEBI:29105"/>
    </ligand>
</feature>
<evidence type="ECO:0000256" key="1">
    <source>
        <dbReference type="PIRSR" id="PIRSR605301-1"/>
    </source>
</evidence>
<keyword evidence="1" id="KW-0479">Metal-binding</keyword>
<dbReference type="InterPro" id="IPR036703">
    <property type="entry name" value="MOB_kinase_act_sf"/>
</dbReference>
<feature type="compositionally biased region" description="Low complexity" evidence="2">
    <location>
        <begin position="1"/>
        <end position="34"/>
    </location>
</feature>
<dbReference type="InterPro" id="IPR005301">
    <property type="entry name" value="MOB_kinase_act_fam"/>
</dbReference>
<feature type="region of interest" description="Disordered" evidence="2">
    <location>
        <begin position="1"/>
        <end position="83"/>
    </location>
</feature>
<proteinExistence type="predicted"/>
<accession>A0A6A6HK46</accession>
<keyword evidence="1" id="KW-0862">Zinc</keyword>
<organism evidence="3 4">
    <name type="scientific">Viridothelium virens</name>
    <name type="common">Speckled blister lichen</name>
    <name type="synonym">Trypethelium virens</name>
    <dbReference type="NCBI Taxonomy" id="1048519"/>
    <lineage>
        <taxon>Eukaryota</taxon>
        <taxon>Fungi</taxon>
        <taxon>Dikarya</taxon>
        <taxon>Ascomycota</taxon>
        <taxon>Pezizomycotina</taxon>
        <taxon>Dothideomycetes</taxon>
        <taxon>Dothideomycetes incertae sedis</taxon>
        <taxon>Trypetheliales</taxon>
        <taxon>Trypetheliaceae</taxon>
        <taxon>Viridothelium</taxon>
    </lineage>
</organism>
<gene>
    <name evidence="3" type="ORF">EV356DRAFT_507281</name>
</gene>
<feature type="binding site" evidence="1">
    <location>
        <position position="148"/>
    </location>
    <ligand>
        <name>Zn(2+)</name>
        <dbReference type="ChEBI" id="CHEBI:29105"/>
    </ligand>
</feature>
<feature type="compositionally biased region" description="Polar residues" evidence="2">
    <location>
        <begin position="354"/>
        <end position="369"/>
    </location>
</feature>
<evidence type="ECO:0000256" key="2">
    <source>
        <dbReference type="SAM" id="MobiDB-lite"/>
    </source>
</evidence>
<dbReference type="SUPFAM" id="SSF101152">
    <property type="entry name" value="Mob1/phocein"/>
    <property type="match status" value="1"/>
</dbReference>
<sequence>MASFFSSVRSGFSGRSNKPNNQPGKGNGQQSPSPTSYSPGGQNPIQPPSVPPLPYSPSFSSAMSAESGDHAGGQQIPTAPVPQKSPFYFREQYATLIVRGNFMTLAAKPMVIDDGEWLAHQVVEQFRLLNEMIKVIQEVNGHTGMPICNPRTCPTMSGGGGHTYTWLDQAGRPCRISAAHYISSVQRWIKGKIDDPNTFPIEIEPPINGPYPGQASGGMLNTGSTPPIPAGPTSLNQPLSQLAGPAGRNWVGKAAGFPENFESDVRSMYKQMMRCYCHLFYAHWVDPFWHASATKELNTCFIHFVNVGKLFKILDDKDMEPLRPLVEIWVDKGLLPAAVTAGSSGSATPGANSREGSSPAPQSAATTGVNAGVSDSVAPPGVGQ</sequence>
<evidence type="ECO:0000313" key="3">
    <source>
        <dbReference type="EMBL" id="KAF2238199.1"/>
    </source>
</evidence>
<dbReference type="PANTHER" id="PTHR22599">
    <property type="entry name" value="MPS ONE BINDER KINASE ACTIVATOR-LIKE MOB"/>
    <property type="match status" value="1"/>
</dbReference>
<feature type="binding site" evidence="1">
    <location>
        <position position="153"/>
    </location>
    <ligand>
        <name>Zn(2+)</name>
        <dbReference type="ChEBI" id="CHEBI:29105"/>
    </ligand>
</feature>
<dbReference type="AlphaFoldDB" id="A0A6A6HK46"/>
<dbReference type="EMBL" id="ML991776">
    <property type="protein sequence ID" value="KAF2238199.1"/>
    <property type="molecule type" value="Genomic_DNA"/>
</dbReference>
<feature type="binding site" evidence="1">
    <location>
        <position position="283"/>
    </location>
    <ligand>
        <name>Zn(2+)</name>
        <dbReference type="ChEBI" id="CHEBI:29105"/>
    </ligand>
</feature>
<dbReference type="Proteomes" id="UP000800092">
    <property type="component" value="Unassembled WGS sequence"/>
</dbReference>
<dbReference type="Pfam" id="PF03637">
    <property type="entry name" value="Mob1_phocein"/>
    <property type="match status" value="2"/>
</dbReference>
<name>A0A6A6HK46_VIRVR</name>
<dbReference type="SMART" id="SM01388">
    <property type="entry name" value="Mob1_phocein"/>
    <property type="match status" value="1"/>
</dbReference>
<protein>
    <submittedName>
        <fullName evidence="3">Mob1/phocein</fullName>
    </submittedName>
</protein>
<feature type="compositionally biased region" description="Low complexity" evidence="2">
    <location>
        <begin position="56"/>
        <end position="66"/>
    </location>
</feature>
<feature type="compositionally biased region" description="Pro residues" evidence="2">
    <location>
        <begin position="45"/>
        <end position="55"/>
    </location>
</feature>
<feature type="compositionally biased region" description="Low complexity" evidence="2">
    <location>
        <begin position="341"/>
        <end position="351"/>
    </location>
</feature>
<keyword evidence="4" id="KW-1185">Reference proteome</keyword>
<evidence type="ECO:0000313" key="4">
    <source>
        <dbReference type="Proteomes" id="UP000800092"/>
    </source>
</evidence>
<dbReference type="Gene3D" id="1.20.140.30">
    <property type="entry name" value="MOB kinase activator"/>
    <property type="match status" value="1"/>
</dbReference>
<feature type="region of interest" description="Disordered" evidence="2">
    <location>
        <begin position="341"/>
        <end position="384"/>
    </location>
</feature>
<dbReference type="OrthoDB" id="10261121at2759"/>